<evidence type="ECO:0000313" key="3">
    <source>
        <dbReference type="Proteomes" id="UP000294257"/>
    </source>
</evidence>
<accession>A0A4Q7KJB3</accession>
<dbReference type="Gene3D" id="3.90.1150.200">
    <property type="match status" value="1"/>
</dbReference>
<keyword evidence="3" id="KW-1185">Reference proteome</keyword>
<evidence type="ECO:0000313" key="2">
    <source>
        <dbReference type="EMBL" id="RZS34694.1"/>
    </source>
</evidence>
<proteinExistence type="predicted"/>
<sequence>MRRDGIDTTSPGEDIVSYEKDPRVDDYIDKLPDWQQEICHQVRDIVHAADPEVVETIKRTVQPYFVLDGNVCALLAAKNHVNVFLYDGGIVPDPEGIITAGHQNKTARMISYHEGEPINVPALTRLLKHIIANNRAGGWRKIKAAQG</sequence>
<evidence type="ECO:0000259" key="1">
    <source>
        <dbReference type="Pfam" id="PF08818"/>
    </source>
</evidence>
<feature type="domain" description="YdhG-like" evidence="1">
    <location>
        <begin position="35"/>
        <end position="130"/>
    </location>
</feature>
<dbReference type="InterPro" id="IPR014922">
    <property type="entry name" value="YdhG-like"/>
</dbReference>
<dbReference type="AlphaFoldDB" id="A0A4Q7KJB3"/>
<dbReference type="Pfam" id="PF08818">
    <property type="entry name" value="DUF1801"/>
    <property type="match status" value="1"/>
</dbReference>
<organism evidence="2 3">
    <name type="scientific">Herbihabitans rhizosphaerae</name>
    <dbReference type="NCBI Taxonomy" id="1872711"/>
    <lineage>
        <taxon>Bacteria</taxon>
        <taxon>Bacillati</taxon>
        <taxon>Actinomycetota</taxon>
        <taxon>Actinomycetes</taxon>
        <taxon>Pseudonocardiales</taxon>
        <taxon>Pseudonocardiaceae</taxon>
        <taxon>Herbihabitans</taxon>
    </lineage>
</organism>
<dbReference type="Proteomes" id="UP000294257">
    <property type="component" value="Unassembled WGS sequence"/>
</dbReference>
<protein>
    <recommendedName>
        <fullName evidence="1">YdhG-like domain-containing protein</fullName>
    </recommendedName>
</protein>
<gene>
    <name evidence="2" type="ORF">EV193_10842</name>
</gene>
<dbReference type="EMBL" id="SGWQ01000008">
    <property type="protein sequence ID" value="RZS34694.1"/>
    <property type="molecule type" value="Genomic_DNA"/>
</dbReference>
<comment type="caution">
    <text evidence="2">The sequence shown here is derived from an EMBL/GenBank/DDBJ whole genome shotgun (WGS) entry which is preliminary data.</text>
</comment>
<dbReference type="SUPFAM" id="SSF159888">
    <property type="entry name" value="YdhG-like"/>
    <property type="match status" value="1"/>
</dbReference>
<reference evidence="2 3" key="1">
    <citation type="submission" date="2019-02" db="EMBL/GenBank/DDBJ databases">
        <title>Genomic Encyclopedia of Type Strains, Phase IV (KMG-IV): sequencing the most valuable type-strain genomes for metagenomic binning, comparative biology and taxonomic classification.</title>
        <authorList>
            <person name="Goeker M."/>
        </authorList>
    </citation>
    <scope>NUCLEOTIDE SEQUENCE [LARGE SCALE GENOMIC DNA]</scope>
    <source>
        <strain evidence="2 3">DSM 101727</strain>
    </source>
</reference>
<name>A0A4Q7KJB3_9PSEU</name>